<evidence type="ECO:0000313" key="2">
    <source>
        <dbReference type="Proteomes" id="UP000000530"/>
    </source>
</evidence>
<reference evidence="1 2" key="1">
    <citation type="journal article" date="2005" name="J. Bacteriol.">
        <title>Insights on evolution of virulence and resistance from the complete genome analysis of an early methicillin-resistant Staphylococcus aureus strain and a biofilm-producing methicillin-resistant Staphylococcus epidermidis strain.</title>
        <authorList>
            <person name="Gill S.R."/>
            <person name="Fouts D.E."/>
            <person name="Archer G.L."/>
            <person name="Mongodin E.F."/>
            <person name="Deboy R.T."/>
            <person name="Ravel J."/>
            <person name="Paulsen I.T."/>
            <person name="Kolonay J.F."/>
            <person name="Brinkac L."/>
            <person name="Beanan M."/>
            <person name="Dodson R.J."/>
            <person name="Daugherty S.C."/>
            <person name="Madupu R."/>
            <person name="Angiuoli S.V."/>
            <person name="Durkin A.S."/>
            <person name="Haft D.H."/>
            <person name="Vamathevan J."/>
            <person name="Khouri H."/>
            <person name="Utterback T."/>
            <person name="Lee C."/>
            <person name="Dimitrov G."/>
            <person name="Jiang L."/>
            <person name="Qin H."/>
            <person name="Weidman J."/>
            <person name="Tran K."/>
            <person name="Kang K."/>
            <person name="Hance I.R."/>
            <person name="Nelson K.E."/>
            <person name="Fraser C.M."/>
        </authorList>
    </citation>
    <scope>NUCLEOTIDE SEQUENCE [LARGE SCALE GENOMIC DNA]</scope>
    <source>
        <strain evidence="1 2">COL</strain>
    </source>
</reference>
<dbReference type="EMBL" id="CP000046">
    <property type="protein sequence ID" value="AAY21118.1"/>
    <property type="molecule type" value="Genomic_DNA"/>
</dbReference>
<evidence type="ECO:0000313" key="1">
    <source>
        <dbReference type="EMBL" id="AAY21118.1"/>
    </source>
</evidence>
<organism evidence="1 2">
    <name type="scientific">Staphylococcus aureus (strain COL)</name>
    <dbReference type="NCBI Taxonomy" id="93062"/>
    <lineage>
        <taxon>Bacteria</taxon>
        <taxon>Bacillati</taxon>
        <taxon>Bacillota</taxon>
        <taxon>Bacilli</taxon>
        <taxon>Bacillales</taxon>
        <taxon>Staphylococcaceae</taxon>
        <taxon>Staphylococcus</taxon>
    </lineage>
</organism>
<proteinExistence type="predicted"/>
<dbReference type="Proteomes" id="UP000000530">
    <property type="component" value="Chromosome"/>
</dbReference>
<gene>
    <name evidence="1" type="ordered locus">SACOL1258</name>
</gene>
<accession>A0A0H2X2B5</accession>
<dbReference type="AlphaFoldDB" id="A0A0H2X2B5"/>
<name>A0A0H2X2B5_STAAC</name>
<dbReference type="KEGG" id="sac:SACOL1258"/>
<protein>
    <submittedName>
        <fullName evidence="1">Uncharacterized protein</fullName>
    </submittedName>
</protein>
<dbReference type="HOGENOM" id="CLU_3276894_0_0_9"/>
<sequence length="41" mass="4719">MSKHVMNKEGINNYIINFTLTKQQKKPSISLHKSDLDGFIV</sequence>